<dbReference type="GO" id="GO:0004519">
    <property type="term" value="F:endonuclease activity"/>
    <property type="evidence" value="ECO:0007669"/>
    <property type="project" value="UniProtKB-KW"/>
</dbReference>
<reference evidence="2 3" key="1">
    <citation type="journal article" date="2017" name="Genome Biol. Evol.">
        <title>Comparative Genomic Analysis Identifies a Campylobacter Clade Deficient in Selenium Metabolism.</title>
        <authorList>
            <person name="Miller W.G."/>
            <person name="Yee E."/>
            <person name="Lopes B.S."/>
            <person name="Chapman M.H."/>
            <person name="Huynh S."/>
            <person name="Bono J.L."/>
            <person name="Parker C.T."/>
            <person name="Strachan N.J.C."/>
            <person name="Forbes K.J."/>
        </authorList>
    </citation>
    <scope>NUCLEOTIDE SEQUENCE [LARGE SCALE GENOMIC DNA]</scope>
    <source>
        <strain evidence="2 3">RM8964</strain>
    </source>
</reference>
<evidence type="ECO:0000259" key="1">
    <source>
        <dbReference type="Pfam" id="PF19580"/>
    </source>
</evidence>
<proteinExistence type="predicted"/>
<keyword evidence="2" id="KW-0255">Endonuclease</keyword>
<sequence>MRVLVALIFLFSLLFSSELKIATYNVENLFDDKISGSEYSDFKSNRWNSAKYQQKLRKISRVLRELNADVVALNEIENENVIKELANLSGYKFYKFATLKGSPVGLGLLSRYRISDSEIYVVPDVKTRPILMSRVEFEGHSIEFFIAHFPAAKNPIKHRIAAANTMKKAVKNSKNGVILGDLNSNYGYKFLLNGLDGWTNLWEFLPSYQRSSYKNGKSAIDHIMLSSDLMGEKLHYKYGSFGVFKANFIDDSYSDHYPLYATLSLQEDIKDVPSKLISQIKSVNSNRAKITGVVMYKDKNGYILADESRRGIYVYEKNPTLILGTKVEAVVNRVEDYKGNIEITSLSYIAVDTDFKGDESKYLLDKNDINSATSGDVIGDIILDIKGGFATISKNKFKIYSPNRHINDGKMSVKRAVVWNYKGQKELIIE</sequence>
<dbReference type="Pfam" id="PF19580">
    <property type="entry name" value="Exo_endo_phos_3"/>
    <property type="match status" value="1"/>
</dbReference>
<dbReference type="InterPro" id="IPR036691">
    <property type="entry name" value="Endo/exonu/phosph_ase_sf"/>
</dbReference>
<dbReference type="AlphaFoldDB" id="A0A1X9T108"/>
<dbReference type="PANTHER" id="PTHR42834">
    <property type="entry name" value="ENDONUCLEASE/EXONUCLEASE/PHOSPHATASE FAMILY PROTEIN (AFU_ORTHOLOGUE AFUA_3G09210)"/>
    <property type="match status" value="1"/>
</dbReference>
<dbReference type="Proteomes" id="UP000194265">
    <property type="component" value="Chromosome"/>
</dbReference>
<feature type="domain" description="Endonuclease/exonuclease/phosphatase" evidence="1">
    <location>
        <begin position="21"/>
        <end position="251"/>
    </location>
</feature>
<dbReference type="RefSeq" id="WP_086333625.1">
    <property type="nucleotide sequence ID" value="NZ_CP018791.1"/>
</dbReference>
<name>A0A1X9T108_9BACT</name>
<dbReference type="STRING" id="1660074.CVIC8964_0752"/>
<evidence type="ECO:0000313" key="3">
    <source>
        <dbReference type="Proteomes" id="UP000194265"/>
    </source>
</evidence>
<evidence type="ECO:0000313" key="2">
    <source>
        <dbReference type="EMBL" id="ARR02165.1"/>
    </source>
</evidence>
<accession>A0A1X9T108</accession>
<dbReference type="SUPFAM" id="SSF56219">
    <property type="entry name" value="DNase I-like"/>
    <property type="match status" value="1"/>
</dbReference>
<dbReference type="EMBL" id="CP018791">
    <property type="protein sequence ID" value="ARR02165.1"/>
    <property type="molecule type" value="Genomic_DNA"/>
</dbReference>
<gene>
    <name evidence="2" type="ORF">CVIC8964_0752</name>
</gene>
<organism evidence="2 3">
    <name type="scientific">Campylobacter vicugnae</name>
    <dbReference type="NCBI Taxonomy" id="1660076"/>
    <lineage>
        <taxon>Bacteria</taxon>
        <taxon>Pseudomonadati</taxon>
        <taxon>Campylobacterota</taxon>
        <taxon>Epsilonproteobacteria</taxon>
        <taxon>Campylobacterales</taxon>
        <taxon>Campylobacteraceae</taxon>
        <taxon>Campylobacter</taxon>
    </lineage>
</organism>
<protein>
    <submittedName>
        <fullName evidence="2">Endonuclease/exonuclease/phosphatase</fullName>
    </submittedName>
</protein>
<dbReference type="OrthoDB" id="184983at2"/>
<keyword evidence="2" id="KW-0540">Nuclease</keyword>
<dbReference type="Gene3D" id="3.60.10.10">
    <property type="entry name" value="Endonuclease/exonuclease/phosphatase"/>
    <property type="match status" value="1"/>
</dbReference>
<keyword evidence="2" id="KW-0378">Hydrolase</keyword>
<dbReference type="PANTHER" id="PTHR42834:SF1">
    <property type="entry name" value="ENDONUCLEASE_EXONUCLEASE_PHOSPHATASE FAMILY PROTEIN (AFU_ORTHOLOGUE AFUA_3G09210)"/>
    <property type="match status" value="1"/>
</dbReference>
<dbReference type="InterPro" id="IPR005135">
    <property type="entry name" value="Endo/exonuclease/phosphatase"/>
</dbReference>